<accession>A0A8T0GX99</accession>
<dbReference type="Proteomes" id="UP000822688">
    <property type="component" value="Chromosome 8"/>
</dbReference>
<evidence type="ECO:0000256" key="2">
    <source>
        <dbReference type="ARBA" id="ARBA00008573"/>
    </source>
</evidence>
<keyword evidence="3 6" id="KW-0812">Transmembrane</keyword>
<keyword evidence="8" id="KW-1185">Reference proteome</keyword>
<dbReference type="InterPro" id="IPR004345">
    <property type="entry name" value="TB2_DP1_HVA22"/>
</dbReference>
<proteinExistence type="inferred from homology"/>
<dbReference type="PANTHER" id="PTHR12300:SF161">
    <property type="entry name" value="RECEPTOR EXPRESSION-ENHANCING PROTEIN"/>
    <property type="match status" value="1"/>
</dbReference>
<gene>
    <name evidence="7" type="ORF">KC19_8G037900</name>
</gene>
<dbReference type="EMBL" id="CM026429">
    <property type="protein sequence ID" value="KAG0563523.1"/>
    <property type="molecule type" value="Genomic_DNA"/>
</dbReference>
<sequence>MDWLRMLVFELYAWSDPLITFWYPIIASFVAISSSNKADDKLWIMYWMLYSLVSTVELILAPVIPWIPFYATIKFLIASWLVLPQFRGAIVVYEEVVRPKFNFCFNIATEVTFTDGERRWSAYINPDTNASAALYIKKYGTDAFEALMKLATKSIKVEDAVKVEKIEEVDEIKSSF</sequence>
<dbReference type="PANTHER" id="PTHR12300">
    <property type="entry name" value="HVA22-LIKE PROTEINS"/>
    <property type="match status" value="1"/>
</dbReference>
<comment type="caution">
    <text evidence="7">The sequence shown here is derived from an EMBL/GenBank/DDBJ whole genome shotgun (WGS) entry which is preliminary data.</text>
</comment>
<evidence type="ECO:0000313" key="8">
    <source>
        <dbReference type="Proteomes" id="UP000822688"/>
    </source>
</evidence>
<evidence type="ECO:0000256" key="6">
    <source>
        <dbReference type="RuleBase" id="RU362006"/>
    </source>
</evidence>
<dbReference type="AlphaFoldDB" id="A0A8T0GX99"/>
<keyword evidence="5 6" id="KW-0472">Membrane</keyword>
<dbReference type="GO" id="GO:0016020">
    <property type="term" value="C:membrane"/>
    <property type="evidence" value="ECO:0007669"/>
    <property type="project" value="UniProtKB-SubCell"/>
</dbReference>
<reference evidence="7" key="1">
    <citation type="submission" date="2020-06" db="EMBL/GenBank/DDBJ databases">
        <title>WGS assembly of Ceratodon purpureus strain R40.</title>
        <authorList>
            <person name="Carey S.B."/>
            <person name="Jenkins J."/>
            <person name="Shu S."/>
            <person name="Lovell J.T."/>
            <person name="Sreedasyam A."/>
            <person name="Maumus F."/>
            <person name="Tiley G.P."/>
            <person name="Fernandez-Pozo N."/>
            <person name="Barry K."/>
            <person name="Chen C."/>
            <person name="Wang M."/>
            <person name="Lipzen A."/>
            <person name="Daum C."/>
            <person name="Saski C.A."/>
            <person name="Payton A.C."/>
            <person name="Mcbreen J.C."/>
            <person name="Conrad R.E."/>
            <person name="Kollar L.M."/>
            <person name="Olsson S."/>
            <person name="Huttunen S."/>
            <person name="Landis J.B."/>
            <person name="Wickett N.J."/>
            <person name="Johnson M.G."/>
            <person name="Rensing S.A."/>
            <person name="Grimwood J."/>
            <person name="Schmutz J."/>
            <person name="Mcdaniel S.F."/>
        </authorList>
    </citation>
    <scope>NUCLEOTIDE SEQUENCE</scope>
    <source>
        <strain evidence="7">R40</strain>
    </source>
</reference>
<evidence type="ECO:0000256" key="3">
    <source>
        <dbReference type="ARBA" id="ARBA00022692"/>
    </source>
</evidence>
<feature type="transmembrane region" description="Helical" evidence="6">
    <location>
        <begin position="44"/>
        <end position="67"/>
    </location>
</feature>
<evidence type="ECO:0000313" key="7">
    <source>
        <dbReference type="EMBL" id="KAG0563523.1"/>
    </source>
</evidence>
<evidence type="ECO:0000256" key="5">
    <source>
        <dbReference type="ARBA" id="ARBA00023136"/>
    </source>
</evidence>
<dbReference type="Pfam" id="PF03134">
    <property type="entry name" value="TB2_DP1_HVA22"/>
    <property type="match status" value="1"/>
</dbReference>
<comment type="similarity">
    <text evidence="2 6">Belongs to the DP1 family.</text>
</comment>
<dbReference type="OrthoDB" id="10009287at2759"/>
<evidence type="ECO:0000256" key="1">
    <source>
        <dbReference type="ARBA" id="ARBA00004141"/>
    </source>
</evidence>
<organism evidence="7 8">
    <name type="scientific">Ceratodon purpureus</name>
    <name type="common">Fire moss</name>
    <name type="synonym">Dicranum purpureum</name>
    <dbReference type="NCBI Taxonomy" id="3225"/>
    <lineage>
        <taxon>Eukaryota</taxon>
        <taxon>Viridiplantae</taxon>
        <taxon>Streptophyta</taxon>
        <taxon>Embryophyta</taxon>
        <taxon>Bryophyta</taxon>
        <taxon>Bryophytina</taxon>
        <taxon>Bryopsida</taxon>
        <taxon>Dicranidae</taxon>
        <taxon>Pseudoditrichales</taxon>
        <taxon>Ditrichaceae</taxon>
        <taxon>Ceratodon</taxon>
    </lineage>
</organism>
<comment type="subcellular location">
    <subcellularLocation>
        <location evidence="1 6">Membrane</location>
        <topology evidence="1 6">Multi-pass membrane protein</topology>
    </subcellularLocation>
</comment>
<protein>
    <recommendedName>
        <fullName evidence="6">HVA22-like protein</fullName>
    </recommendedName>
</protein>
<name>A0A8T0GX99_CERPU</name>
<keyword evidence="4 6" id="KW-1133">Transmembrane helix</keyword>
<feature type="transmembrane region" description="Helical" evidence="6">
    <location>
        <begin position="12"/>
        <end position="32"/>
    </location>
</feature>
<evidence type="ECO:0000256" key="4">
    <source>
        <dbReference type="ARBA" id="ARBA00022989"/>
    </source>
</evidence>